<dbReference type="OMA" id="CHPPWFR"/>
<dbReference type="Pfam" id="PF00147">
    <property type="entry name" value="Fibrinogen_C"/>
    <property type="match status" value="1"/>
</dbReference>
<feature type="disulfide bond" evidence="1">
    <location>
        <begin position="155"/>
        <end position="164"/>
    </location>
</feature>
<feature type="disulfide bond" evidence="1">
    <location>
        <begin position="136"/>
        <end position="153"/>
    </location>
</feature>
<evidence type="ECO:0000313" key="6">
    <source>
        <dbReference type="EnsemblMetazoa" id="XP_787488"/>
    </source>
</evidence>
<dbReference type="SUPFAM" id="SSF57414">
    <property type="entry name" value="Hairpin loop containing domain-like"/>
    <property type="match status" value="1"/>
</dbReference>
<dbReference type="PROSITE" id="PS50026">
    <property type="entry name" value="EGF_3"/>
    <property type="match status" value="1"/>
</dbReference>
<dbReference type="Gene3D" id="2.10.25.10">
    <property type="entry name" value="Laminin"/>
    <property type="match status" value="1"/>
</dbReference>
<dbReference type="PANTHER" id="PTHR19143:SF444">
    <property type="entry name" value="PROTEIN SCABROUS"/>
    <property type="match status" value="1"/>
</dbReference>
<dbReference type="PROSITE" id="PS50948">
    <property type="entry name" value="PAN"/>
    <property type="match status" value="1"/>
</dbReference>
<dbReference type="SUPFAM" id="SSF57196">
    <property type="entry name" value="EGF/Laminin"/>
    <property type="match status" value="1"/>
</dbReference>
<feature type="chain" id="PRO_5029474433" evidence="2">
    <location>
        <begin position="30"/>
        <end position="383"/>
    </location>
</feature>
<dbReference type="InterPro" id="IPR003609">
    <property type="entry name" value="Pan_app"/>
</dbReference>
<reference evidence="6" key="2">
    <citation type="submission" date="2021-01" db="UniProtKB">
        <authorList>
            <consortium name="EnsemblMetazoa"/>
        </authorList>
    </citation>
    <scope>IDENTIFICATION</scope>
</reference>
<dbReference type="Proteomes" id="UP000007110">
    <property type="component" value="Unassembled WGS sequence"/>
</dbReference>
<keyword evidence="1" id="KW-1015">Disulfide bond</keyword>
<dbReference type="AlphaFoldDB" id="A0A7M7TGM4"/>
<keyword evidence="7" id="KW-1185">Reference proteome</keyword>
<dbReference type="PROSITE" id="PS51406">
    <property type="entry name" value="FIBRINOGEN_C_2"/>
    <property type="match status" value="1"/>
</dbReference>
<name>A0A7M7TGM4_STRPU</name>
<dbReference type="SMART" id="SM00186">
    <property type="entry name" value="FBG"/>
    <property type="match status" value="1"/>
</dbReference>
<dbReference type="PROSITE" id="PS00022">
    <property type="entry name" value="EGF_1"/>
    <property type="match status" value="1"/>
</dbReference>
<dbReference type="InterPro" id="IPR036056">
    <property type="entry name" value="Fibrinogen-like_C"/>
</dbReference>
<dbReference type="SMART" id="SM00181">
    <property type="entry name" value="EGF"/>
    <property type="match status" value="1"/>
</dbReference>
<feature type="domain" description="EGF-like" evidence="3">
    <location>
        <begin position="125"/>
        <end position="165"/>
    </location>
</feature>
<feature type="signal peptide" evidence="2">
    <location>
        <begin position="1"/>
        <end position="29"/>
    </location>
</feature>
<dbReference type="PANTHER" id="PTHR19143">
    <property type="entry name" value="FIBRINOGEN/TENASCIN/ANGIOPOEITIN"/>
    <property type="match status" value="1"/>
</dbReference>
<dbReference type="SUPFAM" id="SSF56496">
    <property type="entry name" value="Fibrinogen C-terminal domain-like"/>
    <property type="match status" value="1"/>
</dbReference>
<organism evidence="6 7">
    <name type="scientific">Strongylocentrotus purpuratus</name>
    <name type="common">Purple sea urchin</name>
    <dbReference type="NCBI Taxonomy" id="7668"/>
    <lineage>
        <taxon>Eukaryota</taxon>
        <taxon>Metazoa</taxon>
        <taxon>Echinodermata</taxon>
        <taxon>Eleutherozoa</taxon>
        <taxon>Echinozoa</taxon>
        <taxon>Echinoidea</taxon>
        <taxon>Euechinoidea</taxon>
        <taxon>Echinacea</taxon>
        <taxon>Camarodonta</taxon>
        <taxon>Echinidea</taxon>
        <taxon>Strongylocentrotidae</taxon>
        <taxon>Strongylocentrotus</taxon>
    </lineage>
</organism>
<evidence type="ECO:0000256" key="1">
    <source>
        <dbReference type="PROSITE-ProRule" id="PRU00076"/>
    </source>
</evidence>
<evidence type="ECO:0000259" key="5">
    <source>
        <dbReference type="PROSITE" id="PS51406"/>
    </source>
</evidence>
<accession>A0A7M7TGM4</accession>
<dbReference type="GeneID" id="582445"/>
<reference evidence="7" key="1">
    <citation type="submission" date="2015-02" db="EMBL/GenBank/DDBJ databases">
        <title>Genome sequencing for Strongylocentrotus purpuratus.</title>
        <authorList>
            <person name="Murali S."/>
            <person name="Liu Y."/>
            <person name="Vee V."/>
            <person name="English A."/>
            <person name="Wang M."/>
            <person name="Skinner E."/>
            <person name="Han Y."/>
            <person name="Muzny D.M."/>
            <person name="Worley K.C."/>
            <person name="Gibbs R.A."/>
        </authorList>
    </citation>
    <scope>NUCLEOTIDE SEQUENCE</scope>
</reference>
<feature type="domain" description="Fibrinogen C-terminal" evidence="5">
    <location>
        <begin position="168"/>
        <end position="383"/>
    </location>
</feature>
<dbReference type="KEGG" id="spu:582445"/>
<evidence type="ECO:0000256" key="2">
    <source>
        <dbReference type="SAM" id="SignalP"/>
    </source>
</evidence>
<dbReference type="Gene3D" id="3.90.215.10">
    <property type="entry name" value="Gamma Fibrinogen, chain A, domain 1"/>
    <property type="match status" value="1"/>
</dbReference>
<proteinExistence type="predicted"/>
<dbReference type="Gene3D" id="3.50.4.10">
    <property type="entry name" value="Hepatocyte Growth Factor"/>
    <property type="match status" value="1"/>
</dbReference>
<keyword evidence="2" id="KW-0732">Signal</keyword>
<dbReference type="InParanoid" id="A0A7M7TGM4"/>
<sequence>MASYLQAPHLRWTSYIVIILSVITRISHGSTCTSSYAYMQSDTESDRDMMLDNHLARNITGVRSPGECLTICLRHGAECQSINFASDLQLCHVNDATKSSYANDFVSSDGFNYYEPSSSSHWLDTQVYCSDADDTCHNGATCTEYCHPPWFKCDCPSDFMGEHCTLSVHYDGIASTCKEYYDAGHTTSGVLQINPGGSGAFDVYCDMDNDGGGWTIFQKRLDGSVEFYRTWSDYVNGFGSVSGEYWLGLEKIYRLASGTVNLRIDLQDWSNTWYYARYYYYSHASNDHYRGYFWGYYGDASDSLSYHNGAQFSTYDADHDSWGSNCAYSYHGAWWYNACFHSNLNAYYVDGGTASNSDANSASWYHLHGYNYGMMRTEMKVRS</sequence>
<protein>
    <submittedName>
        <fullName evidence="6">Uncharacterized protein</fullName>
    </submittedName>
</protein>
<dbReference type="InterPro" id="IPR000742">
    <property type="entry name" value="EGF"/>
</dbReference>
<dbReference type="CDD" id="cd00087">
    <property type="entry name" value="FReD"/>
    <property type="match status" value="1"/>
</dbReference>
<dbReference type="EnsemblMetazoa" id="XM_782395">
    <property type="protein sequence ID" value="XP_787488"/>
    <property type="gene ID" value="LOC582445"/>
</dbReference>
<dbReference type="InterPro" id="IPR002181">
    <property type="entry name" value="Fibrinogen_a/b/g_C_dom"/>
</dbReference>
<dbReference type="InterPro" id="IPR014716">
    <property type="entry name" value="Fibrinogen_a/b/g_C_1"/>
</dbReference>
<dbReference type="Pfam" id="PF00024">
    <property type="entry name" value="PAN_1"/>
    <property type="match status" value="1"/>
</dbReference>
<dbReference type="GO" id="GO:0005615">
    <property type="term" value="C:extracellular space"/>
    <property type="evidence" value="ECO:0000318"/>
    <property type="project" value="GO_Central"/>
</dbReference>
<feature type="domain" description="Apple" evidence="4">
    <location>
        <begin position="32"/>
        <end position="118"/>
    </location>
</feature>
<dbReference type="CDD" id="cd00054">
    <property type="entry name" value="EGF_CA"/>
    <property type="match status" value="1"/>
</dbReference>
<evidence type="ECO:0000259" key="3">
    <source>
        <dbReference type="PROSITE" id="PS50026"/>
    </source>
</evidence>
<keyword evidence="1" id="KW-0245">EGF-like domain</keyword>
<evidence type="ECO:0000259" key="4">
    <source>
        <dbReference type="PROSITE" id="PS50948"/>
    </source>
</evidence>
<dbReference type="InterPro" id="IPR050373">
    <property type="entry name" value="Fibrinogen_C-term_domain"/>
</dbReference>
<dbReference type="RefSeq" id="XP_787488.4">
    <property type="nucleotide sequence ID" value="XM_782395.5"/>
</dbReference>
<dbReference type="NCBIfam" id="NF040941">
    <property type="entry name" value="GGGWT_bact"/>
    <property type="match status" value="1"/>
</dbReference>
<evidence type="ECO:0000313" key="7">
    <source>
        <dbReference type="Proteomes" id="UP000007110"/>
    </source>
</evidence>
<dbReference type="OrthoDB" id="6145874at2759"/>
<comment type="caution">
    <text evidence="1">Lacks conserved residue(s) required for the propagation of feature annotation.</text>
</comment>